<keyword evidence="3" id="KW-1185">Reference proteome</keyword>
<keyword evidence="1" id="KW-0472">Membrane</keyword>
<dbReference type="PROSITE" id="PS51257">
    <property type="entry name" value="PROKAR_LIPOPROTEIN"/>
    <property type="match status" value="1"/>
</dbReference>
<dbReference type="RefSeq" id="WP_379520272.1">
    <property type="nucleotide sequence ID" value="NZ_JBHSPA010000057.1"/>
</dbReference>
<proteinExistence type="predicted"/>
<reference evidence="3" key="1">
    <citation type="journal article" date="2019" name="Int. J. Syst. Evol. Microbiol.">
        <title>The Global Catalogue of Microorganisms (GCM) 10K type strain sequencing project: providing services to taxonomists for standard genome sequencing and annotation.</title>
        <authorList>
            <consortium name="The Broad Institute Genomics Platform"/>
            <consortium name="The Broad Institute Genome Sequencing Center for Infectious Disease"/>
            <person name="Wu L."/>
            <person name="Ma J."/>
        </authorList>
    </citation>
    <scope>NUCLEOTIDE SEQUENCE [LARGE SCALE GENOMIC DNA]</scope>
    <source>
        <strain evidence="3">CCUG 53903</strain>
    </source>
</reference>
<evidence type="ECO:0000313" key="2">
    <source>
        <dbReference type="EMBL" id="MFC5830789.1"/>
    </source>
</evidence>
<comment type="caution">
    <text evidence="2">The sequence shown here is derived from an EMBL/GenBank/DDBJ whole genome shotgun (WGS) entry which is preliminary data.</text>
</comment>
<evidence type="ECO:0000313" key="3">
    <source>
        <dbReference type="Proteomes" id="UP001596058"/>
    </source>
</evidence>
<name>A0ABW1D0K2_9ACTN</name>
<accession>A0ABW1D0K2</accession>
<protein>
    <submittedName>
        <fullName evidence="2">Uncharacterized protein</fullName>
    </submittedName>
</protein>
<evidence type="ECO:0000256" key="1">
    <source>
        <dbReference type="SAM" id="Phobius"/>
    </source>
</evidence>
<organism evidence="2 3">
    <name type="scientific">Nonomuraea insulae</name>
    <dbReference type="NCBI Taxonomy" id="1616787"/>
    <lineage>
        <taxon>Bacteria</taxon>
        <taxon>Bacillati</taxon>
        <taxon>Actinomycetota</taxon>
        <taxon>Actinomycetes</taxon>
        <taxon>Streptosporangiales</taxon>
        <taxon>Streptosporangiaceae</taxon>
        <taxon>Nonomuraea</taxon>
    </lineage>
</organism>
<keyword evidence="1" id="KW-1133">Transmembrane helix</keyword>
<dbReference type="EMBL" id="JBHSPA010000057">
    <property type="protein sequence ID" value="MFC5830789.1"/>
    <property type="molecule type" value="Genomic_DNA"/>
</dbReference>
<sequence>MPTRWITRLEILLSFALVLGCLGALAALGANVLIAGSLVSAVLGSASEAILSSMMLAESYAFHAPPSAVLGGVVAGFAALGVSEIVRRGLVLLQEVEATI</sequence>
<feature type="transmembrane region" description="Helical" evidence="1">
    <location>
        <begin position="68"/>
        <end position="86"/>
    </location>
</feature>
<keyword evidence="1" id="KW-0812">Transmembrane</keyword>
<dbReference type="Proteomes" id="UP001596058">
    <property type="component" value="Unassembled WGS sequence"/>
</dbReference>
<gene>
    <name evidence="2" type="ORF">ACFPZ3_43645</name>
</gene>